<evidence type="ECO:0000313" key="3">
    <source>
        <dbReference type="EMBL" id="SVA54701.1"/>
    </source>
</evidence>
<sequence>MVPTISPRDAVGNHTLALREVLKDLGFESEIFSMFRHPDLLTETHYVDRLPADADAVIYQMSIGSPIADRWARHPGKKIANYHNITPLSLVGKWDGLLAAEVQLGRDQMARYAAVCDHAICDSDFNKAELDALGYRSTDTVPVLFDISDATADKSTLTRLRRSRRGTQVLFVGRIAPNKGHHDLVAAVRTLRDLYQDDAHLHIVGTDGPPGYRRLVDTIVAHAGMQKHVTFHGSVSQEELVAHYQAADMFCCLSDHEGFCVPIIEAMHHGLPVVAYDCTAVGETVDGGGLLLREKNPLTVASALNRVNKDEHLADRLKRAGQRRAIDFNRPGTEALFRDRLLPLMESA</sequence>
<dbReference type="EMBL" id="UINC01012537">
    <property type="protein sequence ID" value="SVA54701.1"/>
    <property type="molecule type" value="Genomic_DNA"/>
</dbReference>
<dbReference type="PANTHER" id="PTHR46401:SF2">
    <property type="entry name" value="GLYCOSYLTRANSFERASE WBBK-RELATED"/>
    <property type="match status" value="1"/>
</dbReference>
<dbReference type="InterPro" id="IPR001296">
    <property type="entry name" value="Glyco_trans_1"/>
</dbReference>
<dbReference type="CDD" id="cd03801">
    <property type="entry name" value="GT4_PimA-like"/>
    <property type="match status" value="1"/>
</dbReference>
<organism evidence="3">
    <name type="scientific">marine metagenome</name>
    <dbReference type="NCBI Taxonomy" id="408172"/>
    <lineage>
        <taxon>unclassified sequences</taxon>
        <taxon>metagenomes</taxon>
        <taxon>ecological metagenomes</taxon>
    </lineage>
</organism>
<accession>A0A381WQY1</accession>
<dbReference type="AlphaFoldDB" id="A0A381WQY1"/>
<protein>
    <recommendedName>
        <fullName evidence="2">Glycosyl transferase family 1 domain-containing protein</fullName>
    </recommendedName>
</protein>
<dbReference type="GO" id="GO:0016757">
    <property type="term" value="F:glycosyltransferase activity"/>
    <property type="evidence" value="ECO:0007669"/>
    <property type="project" value="InterPro"/>
</dbReference>
<dbReference type="GO" id="GO:0009103">
    <property type="term" value="P:lipopolysaccharide biosynthetic process"/>
    <property type="evidence" value="ECO:0007669"/>
    <property type="project" value="TreeGrafter"/>
</dbReference>
<proteinExistence type="predicted"/>
<gene>
    <name evidence="3" type="ORF">METZ01_LOCUS107555</name>
</gene>
<dbReference type="SUPFAM" id="SSF53756">
    <property type="entry name" value="UDP-Glycosyltransferase/glycogen phosphorylase"/>
    <property type="match status" value="1"/>
</dbReference>
<dbReference type="PANTHER" id="PTHR46401">
    <property type="entry name" value="GLYCOSYLTRANSFERASE WBBK-RELATED"/>
    <property type="match status" value="1"/>
</dbReference>
<evidence type="ECO:0000259" key="2">
    <source>
        <dbReference type="Pfam" id="PF00534"/>
    </source>
</evidence>
<name>A0A381WQY1_9ZZZZ</name>
<evidence type="ECO:0000256" key="1">
    <source>
        <dbReference type="ARBA" id="ARBA00022679"/>
    </source>
</evidence>
<dbReference type="Gene3D" id="3.40.50.2000">
    <property type="entry name" value="Glycogen Phosphorylase B"/>
    <property type="match status" value="2"/>
</dbReference>
<reference evidence="3" key="1">
    <citation type="submission" date="2018-05" db="EMBL/GenBank/DDBJ databases">
        <authorList>
            <person name="Lanie J.A."/>
            <person name="Ng W.-L."/>
            <person name="Kazmierczak K.M."/>
            <person name="Andrzejewski T.M."/>
            <person name="Davidsen T.M."/>
            <person name="Wayne K.J."/>
            <person name="Tettelin H."/>
            <person name="Glass J.I."/>
            <person name="Rusch D."/>
            <person name="Podicherti R."/>
            <person name="Tsui H.-C.T."/>
            <person name="Winkler M.E."/>
        </authorList>
    </citation>
    <scope>NUCLEOTIDE SEQUENCE</scope>
</reference>
<feature type="domain" description="Glycosyl transferase family 1" evidence="2">
    <location>
        <begin position="167"/>
        <end position="323"/>
    </location>
</feature>
<keyword evidence="1" id="KW-0808">Transferase</keyword>
<dbReference type="Pfam" id="PF00534">
    <property type="entry name" value="Glycos_transf_1"/>
    <property type="match status" value="1"/>
</dbReference>